<gene>
    <name evidence="2" type="ordered locus">Cyan7425_3230</name>
</gene>
<protein>
    <submittedName>
        <fullName evidence="2">Uncharacterized protein</fullName>
    </submittedName>
</protein>
<reference evidence="2" key="1">
    <citation type="submission" date="2009-01" db="EMBL/GenBank/DDBJ databases">
        <title>Complete sequence of chromosome Cyanothece sp. PCC 7425.</title>
        <authorList>
            <consortium name="US DOE Joint Genome Institute"/>
            <person name="Lucas S."/>
            <person name="Copeland A."/>
            <person name="Lapidus A."/>
            <person name="Glavina del Rio T."/>
            <person name="Dalin E."/>
            <person name="Tice H."/>
            <person name="Bruce D."/>
            <person name="Goodwin L."/>
            <person name="Pitluck S."/>
            <person name="Sims D."/>
            <person name="Meineke L."/>
            <person name="Brettin T."/>
            <person name="Detter J.C."/>
            <person name="Han C."/>
            <person name="Larimer F."/>
            <person name="Land M."/>
            <person name="Hauser L."/>
            <person name="Kyrpides N."/>
            <person name="Ovchinnikova G."/>
            <person name="Liberton M."/>
            <person name="Stoeckel J."/>
            <person name="Banerjee A."/>
            <person name="Singh A."/>
            <person name="Page L."/>
            <person name="Sato H."/>
            <person name="Zhao L."/>
            <person name="Sherman L."/>
            <person name="Pakrasi H."/>
            <person name="Richardson P."/>
        </authorList>
    </citation>
    <scope>NUCLEOTIDE SEQUENCE</scope>
    <source>
        <strain evidence="2">PCC 7425</strain>
    </source>
</reference>
<dbReference type="EMBL" id="CP001344">
    <property type="protein sequence ID" value="ACL45558.1"/>
    <property type="molecule type" value="Genomic_DNA"/>
</dbReference>
<feature type="transmembrane region" description="Helical" evidence="1">
    <location>
        <begin position="16"/>
        <end position="33"/>
    </location>
</feature>
<keyword evidence="1" id="KW-0812">Transmembrane</keyword>
<organism evidence="2">
    <name type="scientific">Cyanothece sp. (strain PCC 7425 / ATCC 29141)</name>
    <dbReference type="NCBI Taxonomy" id="395961"/>
    <lineage>
        <taxon>Bacteria</taxon>
        <taxon>Bacillati</taxon>
        <taxon>Cyanobacteriota</taxon>
        <taxon>Cyanophyceae</taxon>
        <taxon>Gomontiellales</taxon>
        <taxon>Cyanothecaceae</taxon>
        <taxon>Cyanothece</taxon>
    </lineage>
</organism>
<evidence type="ECO:0000256" key="1">
    <source>
        <dbReference type="SAM" id="Phobius"/>
    </source>
</evidence>
<name>B8HNX1_CYAP4</name>
<dbReference type="KEGG" id="cyn:Cyan7425_3230"/>
<feature type="transmembrane region" description="Helical" evidence="1">
    <location>
        <begin position="39"/>
        <end position="63"/>
    </location>
</feature>
<evidence type="ECO:0000313" key="2">
    <source>
        <dbReference type="EMBL" id="ACL45558.1"/>
    </source>
</evidence>
<keyword evidence="1" id="KW-0472">Membrane</keyword>
<dbReference type="STRING" id="395961.Cyan7425_3230"/>
<proteinExistence type="predicted"/>
<accession>B8HNX1</accession>
<dbReference type="HOGENOM" id="CLU_124347_1_0_3"/>
<sequence length="149" mass="16702">MKTNDIDAEIKQRNKIVWLSLILLLVSYGLVGWDLAAHHVIWFMGLVIIALAMTLSWAGSSLIKQLLDYIPKILLVPLVFSILATLGFTSSLFLILAFVPFLTTFLAWNEVQFVSQSKNLTFWIVVLIAVLGLGGGEFLDLWIFPSARH</sequence>
<dbReference type="eggNOG" id="ENOG5032SHC">
    <property type="taxonomic scope" value="Bacteria"/>
</dbReference>
<dbReference type="AlphaFoldDB" id="B8HNX1"/>
<keyword evidence="1" id="KW-1133">Transmembrane helix</keyword>
<feature type="transmembrane region" description="Helical" evidence="1">
    <location>
        <begin position="75"/>
        <end position="108"/>
    </location>
</feature>
<feature type="transmembrane region" description="Helical" evidence="1">
    <location>
        <begin position="120"/>
        <end position="144"/>
    </location>
</feature>